<dbReference type="OrthoDB" id="255391at2157"/>
<keyword evidence="3" id="KW-1185">Reference proteome</keyword>
<proteinExistence type="predicted"/>
<feature type="region of interest" description="Disordered" evidence="1">
    <location>
        <begin position="1"/>
        <end position="62"/>
    </location>
</feature>
<sequence length="99" mass="10849">MTSDVEHHQPAPTSLYDQRGNGIGDEVWSVSPMGLAETTGERDSDSQRPVVPTTKHLDRQNCGKVTDHQFKTCESMTKMPGIVGATTSAGHHGRYANRR</sequence>
<protein>
    <submittedName>
        <fullName evidence="2">Uncharacterized protein</fullName>
    </submittedName>
</protein>
<gene>
    <name evidence="2" type="ORF">CP557_19815</name>
</gene>
<name>A0A2A5QPG4_9EURY</name>
<dbReference type="Proteomes" id="UP000219689">
    <property type="component" value="Unassembled WGS sequence"/>
</dbReference>
<accession>A0A2A5QPG4</accession>
<comment type="caution">
    <text evidence="2">The sequence shown here is derived from an EMBL/GenBank/DDBJ whole genome shotgun (WGS) entry which is preliminary data.</text>
</comment>
<dbReference type="AlphaFoldDB" id="A0A2A5QPG4"/>
<dbReference type="EMBL" id="NXNI01000002">
    <property type="protein sequence ID" value="PCR88746.1"/>
    <property type="molecule type" value="Genomic_DNA"/>
</dbReference>
<dbReference type="RefSeq" id="WP_097381767.1">
    <property type="nucleotide sequence ID" value="NZ_NXNI01000002.1"/>
</dbReference>
<evidence type="ECO:0000256" key="1">
    <source>
        <dbReference type="SAM" id="MobiDB-lite"/>
    </source>
</evidence>
<evidence type="ECO:0000313" key="3">
    <source>
        <dbReference type="Proteomes" id="UP000219689"/>
    </source>
</evidence>
<organism evidence="2 3">
    <name type="scientific">Natrinema ejinorense</name>
    <dbReference type="NCBI Taxonomy" id="373386"/>
    <lineage>
        <taxon>Archaea</taxon>
        <taxon>Methanobacteriati</taxon>
        <taxon>Methanobacteriota</taxon>
        <taxon>Stenosarchaea group</taxon>
        <taxon>Halobacteria</taxon>
        <taxon>Halobacteriales</taxon>
        <taxon>Natrialbaceae</taxon>
        <taxon>Natrinema</taxon>
    </lineage>
</organism>
<evidence type="ECO:0000313" key="2">
    <source>
        <dbReference type="EMBL" id="PCR88746.1"/>
    </source>
</evidence>
<reference evidence="2 3" key="1">
    <citation type="submission" date="2017-09" db="EMBL/GenBank/DDBJ databases">
        <title>Genome sequences of Natrinema ejinorence JCM 13890T.</title>
        <authorList>
            <person name="Roh S.W."/>
            <person name="Kim Y.B."/>
            <person name="Kim J.Y."/>
        </authorList>
    </citation>
    <scope>NUCLEOTIDE SEQUENCE [LARGE SCALE GENOMIC DNA]</scope>
    <source>
        <strain evidence="2 3">JCM 13890</strain>
    </source>
</reference>